<dbReference type="VEuPathDB" id="CryptoDB:Vbra_124"/>
<feature type="region of interest" description="Disordered" evidence="1">
    <location>
        <begin position="101"/>
        <end position="120"/>
    </location>
</feature>
<organism evidence="2 3">
    <name type="scientific">Vitrella brassicaformis (strain CCMP3155)</name>
    <dbReference type="NCBI Taxonomy" id="1169540"/>
    <lineage>
        <taxon>Eukaryota</taxon>
        <taxon>Sar</taxon>
        <taxon>Alveolata</taxon>
        <taxon>Colpodellida</taxon>
        <taxon>Vitrellaceae</taxon>
        <taxon>Vitrella</taxon>
    </lineage>
</organism>
<accession>A0A0G4GJE9</accession>
<evidence type="ECO:0000313" key="3">
    <source>
        <dbReference type="Proteomes" id="UP000041254"/>
    </source>
</evidence>
<name>A0A0G4GJE9_VITBC</name>
<evidence type="ECO:0000256" key="1">
    <source>
        <dbReference type="SAM" id="MobiDB-lite"/>
    </source>
</evidence>
<dbReference type="AlphaFoldDB" id="A0A0G4GJE9"/>
<feature type="region of interest" description="Disordered" evidence="1">
    <location>
        <begin position="266"/>
        <end position="307"/>
    </location>
</feature>
<dbReference type="EMBL" id="CDMY01000687">
    <property type="protein sequence ID" value="CEM29898.1"/>
    <property type="molecule type" value="Genomic_DNA"/>
</dbReference>
<gene>
    <name evidence="2" type="ORF">Vbra_124</name>
</gene>
<proteinExistence type="predicted"/>
<evidence type="ECO:0000313" key="2">
    <source>
        <dbReference type="EMBL" id="CEM29898.1"/>
    </source>
</evidence>
<feature type="compositionally biased region" description="Gly residues" evidence="1">
    <location>
        <begin position="282"/>
        <end position="291"/>
    </location>
</feature>
<reference evidence="2 3" key="1">
    <citation type="submission" date="2014-11" db="EMBL/GenBank/DDBJ databases">
        <authorList>
            <person name="Zhu J."/>
            <person name="Qi W."/>
            <person name="Song R."/>
        </authorList>
    </citation>
    <scope>NUCLEOTIDE SEQUENCE [LARGE SCALE GENOMIC DNA]</scope>
</reference>
<dbReference type="PhylomeDB" id="A0A0G4GJE9"/>
<dbReference type="InParanoid" id="A0A0G4GJE9"/>
<sequence>MSSSAHAASASSNGAPAIVWHPHQALVKVLCGNLMPLPALDGLKGAADQWRRISQGVTITTHEGQQKPIMDGDKILHPAYEEASGTGEAFSWYAVVTGDHRQKRRRGPERDGPDNDPQGRGLSWITFTSYSGMACFMLLGWVEETKRHTLVKEWATGVLEDDENPLYKRVKELTDAKAEETEGAVYDREDLATECYLDCCHRLIVLTSKHLDWADEGDFVAILLGCEKGEFHRATVKVFTSEARRPWAKTAVAVKRVLGEELGTQVWGSGGGRRAGQRSGSAAGGAAGGDRSGGKRKAPDGSFEQPSKCVCSKCLAAEHGASPPPGGDQE</sequence>
<dbReference type="Proteomes" id="UP000041254">
    <property type="component" value="Unassembled WGS sequence"/>
</dbReference>
<protein>
    <submittedName>
        <fullName evidence="2">Uncharacterized protein</fullName>
    </submittedName>
</protein>
<keyword evidence="3" id="KW-1185">Reference proteome</keyword>